<name>A0A0F9I0S4_9ZZZZ</name>
<dbReference type="EMBL" id="LAZR01020824">
    <property type="protein sequence ID" value="KKL87475.1"/>
    <property type="molecule type" value="Genomic_DNA"/>
</dbReference>
<reference evidence="1" key="1">
    <citation type="journal article" date="2015" name="Nature">
        <title>Complex archaea that bridge the gap between prokaryotes and eukaryotes.</title>
        <authorList>
            <person name="Spang A."/>
            <person name="Saw J.H."/>
            <person name="Jorgensen S.L."/>
            <person name="Zaremba-Niedzwiedzka K."/>
            <person name="Martijn J."/>
            <person name="Lind A.E."/>
            <person name="van Eijk R."/>
            <person name="Schleper C."/>
            <person name="Guy L."/>
            <person name="Ettema T.J."/>
        </authorList>
    </citation>
    <scope>NUCLEOTIDE SEQUENCE</scope>
</reference>
<gene>
    <name evidence="1" type="ORF">LCGC14_1934330</name>
</gene>
<proteinExistence type="predicted"/>
<sequence length="233" mass="25401">MAFEYPAGHILSAGGYQPPSERPARAGATRQVATGAEPPQFIAGLAGTRAEPQVTQAGFGALIPLAIGAAARYLPRALPWIGGAIAGAGLGGLLGEENGTELSPGDPYGVPFKGPGLKEPGGKYLLKEWHIRMDSKEGDFNLQFYLTINDRGTKRIYMYNQRTKGWKTWPMPRLAVIGKNMPSHQMITRLRRNLKRHSDDAVTILKLTAPGKLESTRRAGGRYVPKRGKRWID</sequence>
<organism evidence="1">
    <name type="scientific">marine sediment metagenome</name>
    <dbReference type="NCBI Taxonomy" id="412755"/>
    <lineage>
        <taxon>unclassified sequences</taxon>
        <taxon>metagenomes</taxon>
        <taxon>ecological metagenomes</taxon>
    </lineage>
</organism>
<dbReference type="AlphaFoldDB" id="A0A0F9I0S4"/>
<protein>
    <submittedName>
        <fullName evidence="1">Uncharacterized protein</fullName>
    </submittedName>
</protein>
<accession>A0A0F9I0S4</accession>
<comment type="caution">
    <text evidence="1">The sequence shown here is derived from an EMBL/GenBank/DDBJ whole genome shotgun (WGS) entry which is preliminary data.</text>
</comment>
<evidence type="ECO:0000313" key="1">
    <source>
        <dbReference type="EMBL" id="KKL87475.1"/>
    </source>
</evidence>